<dbReference type="GO" id="GO:0003899">
    <property type="term" value="F:DNA-directed RNA polymerase activity"/>
    <property type="evidence" value="ECO:0007669"/>
    <property type="project" value="UniProtKB-UniRule"/>
</dbReference>
<evidence type="ECO:0000256" key="3">
    <source>
        <dbReference type="ARBA" id="ARBA00022695"/>
    </source>
</evidence>
<dbReference type="HAMAP" id="MF_01553">
    <property type="entry name" value="RNApol_bact_RpoY"/>
    <property type="match status" value="1"/>
</dbReference>
<protein>
    <recommendedName>
        <fullName evidence="5">DNA-directed RNA polymerase subunit epsilon</fullName>
        <shortName evidence="5">RNAP epsilon subunit</shortName>
        <ecNumber evidence="5">2.7.7.6</ecNumber>
    </recommendedName>
    <alternativeName>
        <fullName evidence="5">RNA polymerase epsilon subunit</fullName>
    </alternativeName>
    <alternativeName>
        <fullName evidence="5">Transcriptase subunit epsilon</fullName>
    </alternativeName>
</protein>
<comment type="similarity">
    <text evidence="5">Belongs to the RNA polymerase subunit epsilon family.</text>
</comment>
<keyword evidence="3 5" id="KW-0548">Nucleotidyltransferase</keyword>
<accession>A0A150LQ29</accession>
<evidence type="ECO:0000256" key="1">
    <source>
        <dbReference type="ARBA" id="ARBA00022478"/>
    </source>
</evidence>
<name>A0A150LQ29_9BACI</name>
<dbReference type="GO" id="GO:0006351">
    <property type="term" value="P:DNA-templated transcription"/>
    <property type="evidence" value="ECO:0007669"/>
    <property type="project" value="UniProtKB-UniRule"/>
</dbReference>
<evidence type="ECO:0000256" key="5">
    <source>
        <dbReference type="HAMAP-Rule" id="MF_01553"/>
    </source>
</evidence>
<evidence type="ECO:0000313" key="8">
    <source>
        <dbReference type="Proteomes" id="UP000075683"/>
    </source>
</evidence>
<comment type="function">
    <text evidence="5">A non-essential component of RNA polymerase (RNAP).</text>
</comment>
<dbReference type="PATRIC" id="fig|301148.3.peg.322"/>
<dbReference type="STRING" id="301148.B4135_2814"/>
<comment type="catalytic activity">
    <reaction evidence="5">
        <text>RNA(n) + a ribonucleoside 5'-triphosphate = RNA(n+1) + diphosphate</text>
        <dbReference type="Rhea" id="RHEA:21248"/>
        <dbReference type="Rhea" id="RHEA-COMP:14527"/>
        <dbReference type="Rhea" id="RHEA-COMP:17342"/>
        <dbReference type="ChEBI" id="CHEBI:33019"/>
        <dbReference type="ChEBI" id="CHEBI:61557"/>
        <dbReference type="ChEBI" id="CHEBI:140395"/>
        <dbReference type="EC" id="2.7.7.6"/>
    </reaction>
</comment>
<keyword evidence="4 5" id="KW-0804">Transcription</keyword>
<dbReference type="EMBL" id="QEWE01000014">
    <property type="protein sequence ID" value="REJ29570.1"/>
    <property type="molecule type" value="Genomic_DNA"/>
</dbReference>
<dbReference type="RefSeq" id="WP_026499974.1">
    <property type="nucleotide sequence ID" value="NZ_JBAIZG010000050.1"/>
</dbReference>
<keyword evidence="1 5" id="KW-0240">DNA-directed RNA polymerase</keyword>
<dbReference type="GO" id="GO:0003677">
    <property type="term" value="F:DNA binding"/>
    <property type="evidence" value="ECO:0007669"/>
    <property type="project" value="UniProtKB-UniRule"/>
</dbReference>
<keyword evidence="2 5" id="KW-0808">Transferase</keyword>
<dbReference type="InterPro" id="IPR009907">
    <property type="entry name" value="RpoY"/>
</dbReference>
<organism evidence="6 8">
    <name type="scientific">Caldibacillus debilis</name>
    <dbReference type="NCBI Taxonomy" id="301148"/>
    <lineage>
        <taxon>Bacteria</taxon>
        <taxon>Bacillati</taxon>
        <taxon>Bacillota</taxon>
        <taxon>Bacilli</taxon>
        <taxon>Bacillales</taxon>
        <taxon>Bacillaceae</taxon>
        <taxon>Caldibacillus</taxon>
    </lineage>
</organism>
<evidence type="ECO:0000256" key="2">
    <source>
        <dbReference type="ARBA" id="ARBA00022679"/>
    </source>
</evidence>
<reference evidence="6 8" key="1">
    <citation type="submission" date="2016-01" db="EMBL/GenBank/DDBJ databases">
        <title>Draft Genome Sequences of Seven Thermophilic Sporeformers Isolated from Foods.</title>
        <authorList>
            <person name="Berendsen E.M."/>
            <person name="Wells-Bennik M.H."/>
            <person name="Krawcyk A.O."/>
            <person name="De Jong A."/>
            <person name="Holsappel S."/>
            <person name="Eijlander R.T."/>
            <person name="Kuipers O.P."/>
        </authorList>
    </citation>
    <scope>NUCLEOTIDE SEQUENCE [LARGE SCALE GENOMIC DNA]</scope>
    <source>
        <strain evidence="6 8">B4135</strain>
    </source>
</reference>
<dbReference type="OrthoDB" id="2147503at2"/>
<sequence>MIFKVFVQENADQIPVREKTKAVYIEAESEREVRKKMEGTPYNIEYIQALSEAHLEYEKKSPNFKLLEL</sequence>
<dbReference type="EC" id="2.7.7.6" evidence="5"/>
<dbReference type="Proteomes" id="UP000075683">
    <property type="component" value="Unassembled WGS sequence"/>
</dbReference>
<comment type="caution">
    <text evidence="6">The sequence shown here is derived from an EMBL/GenBank/DDBJ whole genome shotgun (WGS) entry which is preliminary data.</text>
</comment>
<evidence type="ECO:0000313" key="9">
    <source>
        <dbReference type="Proteomes" id="UP000257014"/>
    </source>
</evidence>
<dbReference type="Pfam" id="PF07288">
    <property type="entry name" value="RpoY"/>
    <property type="match status" value="1"/>
</dbReference>
<gene>
    <name evidence="5" type="primary">rpoY</name>
    <name evidence="6" type="ORF">B4135_2814</name>
    <name evidence="7" type="ORF">C6P37_05265</name>
</gene>
<reference evidence="7 9" key="2">
    <citation type="submission" date="2018-03" db="EMBL/GenBank/DDBJ databases">
        <authorList>
            <person name="Keele B.F."/>
        </authorList>
    </citation>
    <scope>NUCLEOTIDE SEQUENCE [LARGE SCALE GENOMIC DNA]</scope>
    <source>
        <strain evidence="7">ZCTH4_d</strain>
    </source>
</reference>
<dbReference type="NCBIfam" id="NF010188">
    <property type="entry name" value="PRK13667.1"/>
    <property type="match status" value="1"/>
</dbReference>
<evidence type="ECO:0000313" key="6">
    <source>
        <dbReference type="EMBL" id="KYD14387.1"/>
    </source>
</evidence>
<dbReference type="GO" id="GO:0000428">
    <property type="term" value="C:DNA-directed RNA polymerase complex"/>
    <property type="evidence" value="ECO:0007669"/>
    <property type="project" value="UniProtKB-KW"/>
</dbReference>
<dbReference type="EMBL" id="LQYT01000073">
    <property type="protein sequence ID" value="KYD14387.1"/>
    <property type="molecule type" value="Genomic_DNA"/>
</dbReference>
<dbReference type="Gene3D" id="3.10.20.730">
    <property type="entry name" value="RNAP, epsilon subunit-like"/>
    <property type="match status" value="1"/>
</dbReference>
<dbReference type="AlphaFoldDB" id="A0A150LQ29"/>
<dbReference type="Proteomes" id="UP000257014">
    <property type="component" value="Unassembled WGS sequence"/>
</dbReference>
<comment type="subunit">
    <text evidence="5">RNAP is composed of a core of 2 alpha, a beta and a beta' subunit. The core is associated with a delta subunit, and at least one of epsilon or omega. When a sigma factor is associated with the core the holoenzyme is formed, which can initiate transcription.</text>
</comment>
<evidence type="ECO:0000313" key="7">
    <source>
        <dbReference type="EMBL" id="REJ29570.1"/>
    </source>
</evidence>
<evidence type="ECO:0000256" key="4">
    <source>
        <dbReference type="ARBA" id="ARBA00023163"/>
    </source>
</evidence>
<proteinExistence type="inferred from homology"/>